<dbReference type="PANTHER" id="PTHR35870">
    <property type="entry name" value="PROTEIN, PUTATIVE (AFU_ORTHOLOGUE AFUA_5G03330)-RELATED"/>
    <property type="match status" value="1"/>
</dbReference>
<dbReference type="AlphaFoldDB" id="A0A164Y4E5"/>
<dbReference type="GO" id="GO:0016491">
    <property type="term" value="F:oxidoreductase activity"/>
    <property type="evidence" value="ECO:0007669"/>
    <property type="project" value="UniProtKB-KW"/>
</dbReference>
<evidence type="ECO:0000256" key="1">
    <source>
        <dbReference type="ARBA" id="ARBA00023002"/>
    </source>
</evidence>
<dbReference type="PANTHER" id="PTHR35870:SF1">
    <property type="entry name" value="PROTEIN, PUTATIVE (AFU_ORTHOLOGUE AFUA_5G03330)-RELATED"/>
    <property type="match status" value="1"/>
</dbReference>
<evidence type="ECO:0000313" key="3">
    <source>
        <dbReference type="Proteomes" id="UP000076722"/>
    </source>
</evidence>
<dbReference type="STRING" id="1314777.A0A164Y4E5"/>
<evidence type="ECO:0008006" key="4">
    <source>
        <dbReference type="Google" id="ProtNLM"/>
    </source>
</evidence>
<proteinExistence type="predicted"/>
<dbReference type="InterPro" id="IPR025337">
    <property type="entry name" value="Questin_oxidase-like"/>
</dbReference>
<protein>
    <recommendedName>
        <fullName evidence="4">Oxidoreductase AflY</fullName>
    </recommendedName>
</protein>
<organism evidence="2 3">
    <name type="scientific">Sistotremastrum niveocremeum HHB9708</name>
    <dbReference type="NCBI Taxonomy" id="1314777"/>
    <lineage>
        <taxon>Eukaryota</taxon>
        <taxon>Fungi</taxon>
        <taxon>Dikarya</taxon>
        <taxon>Basidiomycota</taxon>
        <taxon>Agaricomycotina</taxon>
        <taxon>Agaricomycetes</taxon>
        <taxon>Sistotremastrales</taxon>
        <taxon>Sistotremastraceae</taxon>
        <taxon>Sertulicium</taxon>
        <taxon>Sertulicium niveocremeum</taxon>
    </lineage>
</organism>
<dbReference type="Pfam" id="PF14027">
    <property type="entry name" value="Questin_oxidase"/>
    <property type="match status" value="1"/>
</dbReference>
<accession>A0A164Y4E5</accession>
<dbReference type="Proteomes" id="UP000076722">
    <property type="component" value="Unassembled WGS sequence"/>
</dbReference>
<reference evidence="2 3" key="1">
    <citation type="journal article" date="2016" name="Mol. Biol. Evol.">
        <title>Comparative Genomics of Early-Diverging Mushroom-Forming Fungi Provides Insights into the Origins of Lignocellulose Decay Capabilities.</title>
        <authorList>
            <person name="Nagy L.G."/>
            <person name="Riley R."/>
            <person name="Tritt A."/>
            <person name="Adam C."/>
            <person name="Daum C."/>
            <person name="Floudas D."/>
            <person name="Sun H."/>
            <person name="Yadav J.S."/>
            <person name="Pangilinan J."/>
            <person name="Larsson K.H."/>
            <person name="Matsuura K."/>
            <person name="Barry K."/>
            <person name="Labutti K."/>
            <person name="Kuo R."/>
            <person name="Ohm R.A."/>
            <person name="Bhattacharya S.S."/>
            <person name="Shirouzu T."/>
            <person name="Yoshinaga Y."/>
            <person name="Martin F.M."/>
            <person name="Grigoriev I.V."/>
            <person name="Hibbett D.S."/>
        </authorList>
    </citation>
    <scope>NUCLEOTIDE SEQUENCE [LARGE SCALE GENOMIC DNA]</scope>
    <source>
        <strain evidence="2 3">HHB9708</strain>
    </source>
</reference>
<dbReference type="OrthoDB" id="10004862at2759"/>
<keyword evidence="1" id="KW-0560">Oxidoreductase</keyword>
<name>A0A164Y4E5_9AGAM</name>
<gene>
    <name evidence="2" type="ORF">SISNIDRAFT_451302</name>
</gene>
<keyword evidence="3" id="KW-1185">Reference proteome</keyword>
<evidence type="ECO:0000313" key="2">
    <source>
        <dbReference type="EMBL" id="KZS96567.1"/>
    </source>
</evidence>
<dbReference type="EMBL" id="KV419399">
    <property type="protein sequence ID" value="KZS96567.1"/>
    <property type="molecule type" value="Genomic_DNA"/>
</dbReference>
<sequence length="515" mass="57504">MTYSSLQHGLLNLPGSTPQSKTELLRLLRLDYEQYHCVFNTAGMHNHLSHHLLAAYDLGAPTPLLTSIFEKEAALQRPADLGEVGFDLTGAPQVGEVNEGNWTKWLGDERAYPAYVNFFADIVRQQGISGAVDEYLFGKSANEKGVSMLLRFMGGLMHPIIHLGFGIEFAEPMMVTAGLAQCAVGTDSLLPGVDPIDPKFNTSPSNGGLPLLGVLRDIYDSSVLTPIMPYDADYEYPQRFRDLLADGQRQREMERIVDSWHIDVNNIDRNVEEAILVTTLIVFGTGKSGRLPRLDFFTNHFLTSAIFFPSILNALPNASQKIILLKTWFFYLGLWLVDRGRPRIDSTLLMSYSAFPKPPLRQVVHADASAVGAPNSDEDTNPWPIMLGCVIHAPDAHTIKTFRALYWASQQYGTRTAGSFHGVFDNRSGLESHRGISKVDGTLFVRAAGILMDMMGWVTYGEKAGKWDRSGLGWDAAWEVDDITNREKWRALEYEDLRWQFEGKEATEGDARARL</sequence>